<keyword evidence="1" id="KW-0472">Membrane</keyword>
<keyword evidence="3" id="KW-1185">Reference proteome</keyword>
<dbReference type="Proteomes" id="UP001597145">
    <property type="component" value="Unassembled WGS sequence"/>
</dbReference>
<comment type="caution">
    <text evidence="2">The sequence shown here is derived from an EMBL/GenBank/DDBJ whole genome shotgun (WGS) entry which is preliminary data.</text>
</comment>
<protein>
    <submittedName>
        <fullName evidence="2">DUF308 domain-containing protein</fullName>
    </submittedName>
</protein>
<evidence type="ECO:0000313" key="3">
    <source>
        <dbReference type="Proteomes" id="UP001597145"/>
    </source>
</evidence>
<proteinExistence type="predicted"/>
<dbReference type="EMBL" id="JBHUCP010000028">
    <property type="protein sequence ID" value="MFD1534029.1"/>
    <property type="molecule type" value="Genomic_DNA"/>
</dbReference>
<gene>
    <name evidence="2" type="ORF">ACFSCY_31890</name>
</gene>
<keyword evidence="1" id="KW-1133">Transmembrane helix</keyword>
<feature type="transmembrane region" description="Helical" evidence="1">
    <location>
        <begin position="17"/>
        <end position="38"/>
    </location>
</feature>
<accession>A0ABW4FVH0</accession>
<evidence type="ECO:0000313" key="2">
    <source>
        <dbReference type="EMBL" id="MFD1534029.1"/>
    </source>
</evidence>
<keyword evidence="1" id="KW-0812">Transmembrane</keyword>
<dbReference type="InterPro" id="IPR005325">
    <property type="entry name" value="DUF308_memb"/>
</dbReference>
<dbReference type="Pfam" id="PF03729">
    <property type="entry name" value="DUF308"/>
    <property type="match status" value="1"/>
</dbReference>
<organism evidence="2 3">
    <name type="scientific">Pseudonocardia aurantiaca</name>
    <dbReference type="NCBI Taxonomy" id="75290"/>
    <lineage>
        <taxon>Bacteria</taxon>
        <taxon>Bacillati</taxon>
        <taxon>Actinomycetota</taxon>
        <taxon>Actinomycetes</taxon>
        <taxon>Pseudonocardiales</taxon>
        <taxon>Pseudonocardiaceae</taxon>
        <taxon>Pseudonocardia</taxon>
    </lineage>
</organism>
<sequence>MSIAFGIVLMARPDVGALWLAVIFGIFSIAFGISQIVLGVQARRVDSAAPGLGGVPA</sequence>
<name>A0ABW4FVH0_9PSEU</name>
<reference evidence="3" key="1">
    <citation type="journal article" date="2019" name="Int. J. Syst. Evol. Microbiol.">
        <title>The Global Catalogue of Microorganisms (GCM) 10K type strain sequencing project: providing services to taxonomists for standard genome sequencing and annotation.</title>
        <authorList>
            <consortium name="The Broad Institute Genomics Platform"/>
            <consortium name="The Broad Institute Genome Sequencing Center for Infectious Disease"/>
            <person name="Wu L."/>
            <person name="Ma J."/>
        </authorList>
    </citation>
    <scope>NUCLEOTIDE SEQUENCE [LARGE SCALE GENOMIC DNA]</scope>
    <source>
        <strain evidence="3">JCM 12165</strain>
    </source>
</reference>
<evidence type="ECO:0000256" key="1">
    <source>
        <dbReference type="SAM" id="Phobius"/>
    </source>
</evidence>
<dbReference type="RefSeq" id="WP_343973911.1">
    <property type="nucleotide sequence ID" value="NZ_BAAAJG010000005.1"/>
</dbReference>